<dbReference type="Pfam" id="PF01041">
    <property type="entry name" value="DegT_DnrJ_EryC1"/>
    <property type="match status" value="1"/>
</dbReference>
<dbReference type="AlphaFoldDB" id="A0A3B1DG94"/>
<dbReference type="InterPro" id="IPR000653">
    <property type="entry name" value="DegT/StrS_aminotransferase"/>
</dbReference>
<dbReference type="GO" id="GO:0008483">
    <property type="term" value="F:transaminase activity"/>
    <property type="evidence" value="ECO:0007669"/>
    <property type="project" value="TreeGrafter"/>
</dbReference>
<dbReference type="Gene3D" id="3.90.1150.10">
    <property type="entry name" value="Aspartate Aminotransferase, domain 1"/>
    <property type="match status" value="1"/>
</dbReference>
<dbReference type="PANTHER" id="PTHR30244">
    <property type="entry name" value="TRANSAMINASE"/>
    <property type="match status" value="1"/>
</dbReference>
<organism evidence="1">
    <name type="scientific">hydrothermal vent metagenome</name>
    <dbReference type="NCBI Taxonomy" id="652676"/>
    <lineage>
        <taxon>unclassified sequences</taxon>
        <taxon>metagenomes</taxon>
        <taxon>ecological metagenomes</taxon>
    </lineage>
</organism>
<dbReference type="GO" id="GO:0000271">
    <property type="term" value="P:polysaccharide biosynthetic process"/>
    <property type="evidence" value="ECO:0007669"/>
    <property type="project" value="TreeGrafter"/>
</dbReference>
<accession>A0A3B1DG94</accession>
<dbReference type="SUPFAM" id="SSF53383">
    <property type="entry name" value="PLP-dependent transferases"/>
    <property type="match status" value="1"/>
</dbReference>
<dbReference type="EMBL" id="UOGK01000530">
    <property type="protein sequence ID" value="VAX41369.1"/>
    <property type="molecule type" value="Genomic_DNA"/>
</dbReference>
<dbReference type="Gene3D" id="3.40.640.10">
    <property type="entry name" value="Type I PLP-dependent aspartate aminotransferase-like (Major domain)"/>
    <property type="match status" value="1"/>
</dbReference>
<reference evidence="1" key="1">
    <citation type="submission" date="2018-06" db="EMBL/GenBank/DDBJ databases">
        <authorList>
            <person name="Zhirakovskaya E."/>
        </authorList>
    </citation>
    <scope>NUCLEOTIDE SEQUENCE</scope>
</reference>
<gene>
    <name evidence="1" type="ORF">MNBD_PLANCTO03-1663</name>
</gene>
<evidence type="ECO:0000313" key="1">
    <source>
        <dbReference type="EMBL" id="VAX41369.1"/>
    </source>
</evidence>
<name>A0A3B1DG94_9ZZZZ</name>
<dbReference type="InterPro" id="IPR015421">
    <property type="entry name" value="PyrdxlP-dep_Trfase_major"/>
</dbReference>
<feature type="non-terminal residue" evidence="1">
    <location>
        <position position="1"/>
    </location>
</feature>
<protein>
    <recommendedName>
        <fullName evidence="2">Aminotransferase, DegT/DnrJ/EryC1/StrS family</fullName>
    </recommendedName>
</protein>
<proteinExistence type="predicted"/>
<evidence type="ECO:0008006" key="2">
    <source>
        <dbReference type="Google" id="ProtNLM"/>
    </source>
</evidence>
<dbReference type="GO" id="GO:0030170">
    <property type="term" value="F:pyridoxal phosphate binding"/>
    <property type="evidence" value="ECO:0007669"/>
    <property type="project" value="TreeGrafter"/>
</dbReference>
<dbReference type="PANTHER" id="PTHR30244:SF34">
    <property type="entry name" value="DTDP-4-AMINO-4,6-DIDEOXYGALACTOSE TRANSAMINASE"/>
    <property type="match status" value="1"/>
</dbReference>
<dbReference type="InterPro" id="IPR015422">
    <property type="entry name" value="PyrdxlP-dep_Trfase_small"/>
</dbReference>
<dbReference type="InterPro" id="IPR015424">
    <property type="entry name" value="PyrdxlP-dep_Trfase"/>
</dbReference>
<sequence>GLVTTNCDTIARDISLLRSHGETGKYLHERIGYNYRMNDITGAIGCSRLGRLPEETKARQAAAARYDTILADIDGLAAPTITPKAEPAWHLYTVKFDPSKFTCTRCEFIDALKAEGVPTAVHYPRATSDQPALAQWNKNDTPVSSSLTERVFSLPMHHGLTDEHFATIAEALGKVAAAYRA</sequence>